<keyword evidence="8" id="KW-1185">Reference proteome</keyword>
<dbReference type="InterPro" id="IPR003439">
    <property type="entry name" value="ABC_transporter-like_ATP-bd"/>
</dbReference>
<dbReference type="NCBIfam" id="TIGR03864">
    <property type="entry name" value="PQQ_ABC_ATP"/>
    <property type="match status" value="1"/>
</dbReference>
<evidence type="ECO:0000313" key="8">
    <source>
        <dbReference type="Proteomes" id="UP000186002"/>
    </source>
</evidence>
<dbReference type="Pfam" id="PF00005">
    <property type="entry name" value="ABC_tran"/>
    <property type="match status" value="1"/>
</dbReference>
<evidence type="ECO:0000256" key="2">
    <source>
        <dbReference type="ARBA" id="ARBA00022448"/>
    </source>
</evidence>
<evidence type="ECO:0000256" key="5">
    <source>
        <dbReference type="ARBA" id="ARBA00022840"/>
    </source>
</evidence>
<keyword evidence="2" id="KW-0813">Transport</keyword>
<dbReference type="Gene3D" id="3.40.50.300">
    <property type="entry name" value="P-loop containing nucleotide triphosphate hydrolases"/>
    <property type="match status" value="1"/>
</dbReference>
<dbReference type="GO" id="GO:0005524">
    <property type="term" value="F:ATP binding"/>
    <property type="evidence" value="ECO:0007669"/>
    <property type="project" value="UniProtKB-KW"/>
</dbReference>
<dbReference type="InterPro" id="IPR027417">
    <property type="entry name" value="P-loop_NTPase"/>
</dbReference>
<protein>
    <submittedName>
        <fullName evidence="7">ABC-2 type transport system ATP-binding protein</fullName>
    </submittedName>
</protein>
<reference evidence="7 8" key="1">
    <citation type="submission" date="2016-11" db="EMBL/GenBank/DDBJ databases">
        <authorList>
            <person name="Jaros S."/>
            <person name="Januszkiewicz K."/>
            <person name="Wedrychowicz H."/>
        </authorList>
    </citation>
    <scope>NUCLEOTIDE SEQUENCE [LARGE SCALE GENOMIC DNA]</scope>
    <source>
        <strain evidence="7 8">DSM 22153</strain>
    </source>
</reference>
<evidence type="ECO:0000259" key="6">
    <source>
        <dbReference type="PROSITE" id="PS50893"/>
    </source>
</evidence>
<gene>
    <name evidence="7" type="ORF">SAMN05444272_4562</name>
</gene>
<evidence type="ECO:0000313" key="7">
    <source>
        <dbReference type="EMBL" id="SHN19127.1"/>
    </source>
</evidence>
<sequence length="252" mass="27085">MSVFSVEDVSYSYGSRKALDHVSIELGAGRFCALLGPNGAGKSTLFNLLTRLFVTSEGRIRIAGHDIAREPRQALARLGVVFQQPTLDLDMSVERNLAYFAGLQGLSGKQARMRSAAALERLGMAERAREKVRALNGGHRRRMEIARALIHEPAVLLLDEPTVGLDAPSRAAITDHVHDLADSGLLVFWATHLVDEIREEDEVVVLNKGRVLAQETAGQLAGSGSLTEAFVRLTASGEAPPPSVLTGAEAGR</sequence>
<dbReference type="STRING" id="735517.SAMN05444272_4562"/>
<organism evidence="7 8">
    <name type="scientific">Roseibium suaedae</name>
    <dbReference type="NCBI Taxonomy" id="735517"/>
    <lineage>
        <taxon>Bacteria</taxon>
        <taxon>Pseudomonadati</taxon>
        <taxon>Pseudomonadota</taxon>
        <taxon>Alphaproteobacteria</taxon>
        <taxon>Hyphomicrobiales</taxon>
        <taxon>Stappiaceae</taxon>
        <taxon>Roseibium</taxon>
    </lineage>
</organism>
<evidence type="ECO:0000256" key="1">
    <source>
        <dbReference type="ARBA" id="ARBA00005417"/>
    </source>
</evidence>
<dbReference type="EMBL" id="FRBW01000009">
    <property type="protein sequence ID" value="SHN19127.1"/>
    <property type="molecule type" value="Genomic_DNA"/>
</dbReference>
<dbReference type="InterPro" id="IPR022467">
    <property type="entry name" value="ABC_transprt_ATP-bd_su_PQQ"/>
</dbReference>
<comment type="similarity">
    <text evidence="1">Belongs to the ABC transporter superfamily.</text>
</comment>
<accession>A0A1M7PPB7</accession>
<dbReference type="OrthoDB" id="9806149at2"/>
<dbReference type="InterPro" id="IPR050763">
    <property type="entry name" value="ABC_transporter_ATP-binding"/>
</dbReference>
<dbReference type="PANTHER" id="PTHR42711">
    <property type="entry name" value="ABC TRANSPORTER ATP-BINDING PROTEIN"/>
    <property type="match status" value="1"/>
</dbReference>
<dbReference type="RefSeq" id="WP_073015698.1">
    <property type="nucleotide sequence ID" value="NZ_FRBW01000009.1"/>
</dbReference>
<dbReference type="PROSITE" id="PS50893">
    <property type="entry name" value="ABC_TRANSPORTER_2"/>
    <property type="match status" value="1"/>
</dbReference>
<name>A0A1M7PPB7_9HYPH</name>
<feature type="domain" description="ABC transporter" evidence="6">
    <location>
        <begin position="4"/>
        <end position="233"/>
    </location>
</feature>
<dbReference type="SMART" id="SM00382">
    <property type="entry name" value="AAA"/>
    <property type="match status" value="1"/>
</dbReference>
<dbReference type="SUPFAM" id="SSF52540">
    <property type="entry name" value="P-loop containing nucleoside triphosphate hydrolases"/>
    <property type="match status" value="1"/>
</dbReference>
<keyword evidence="3" id="KW-0536">Nodulation</keyword>
<evidence type="ECO:0000256" key="3">
    <source>
        <dbReference type="ARBA" id="ARBA00022458"/>
    </source>
</evidence>
<keyword evidence="4" id="KW-0547">Nucleotide-binding</keyword>
<dbReference type="AlphaFoldDB" id="A0A1M7PPB7"/>
<dbReference type="PANTHER" id="PTHR42711:SF5">
    <property type="entry name" value="ABC TRANSPORTER ATP-BINDING PROTEIN NATA"/>
    <property type="match status" value="1"/>
</dbReference>
<keyword evidence="5 7" id="KW-0067">ATP-binding</keyword>
<dbReference type="Proteomes" id="UP000186002">
    <property type="component" value="Unassembled WGS sequence"/>
</dbReference>
<dbReference type="GO" id="GO:0016887">
    <property type="term" value="F:ATP hydrolysis activity"/>
    <property type="evidence" value="ECO:0007669"/>
    <property type="project" value="InterPro"/>
</dbReference>
<evidence type="ECO:0000256" key="4">
    <source>
        <dbReference type="ARBA" id="ARBA00022741"/>
    </source>
</evidence>
<dbReference type="InterPro" id="IPR003593">
    <property type="entry name" value="AAA+_ATPase"/>
</dbReference>
<proteinExistence type="inferred from homology"/>